<keyword evidence="1" id="KW-0812">Transmembrane</keyword>
<dbReference type="AlphaFoldDB" id="A0A383U3S6"/>
<keyword evidence="1" id="KW-0472">Membrane</keyword>
<name>A0A383U3S6_9FLAO</name>
<sequence length="170" mass="20240">MIDLLELLKYLVPVLLIAAILCYYFEKILRALENLLNFIENKHPTELNVYRLQAYERMAIFLERIRPTQLVHRVDLLENPNLYEYSLIKTIQEEFEHNVSQQIYIHPDTWQLIFSTKNMTQNFIKKCKENLNENFTSEQLRDEIIAQSINEKAPSSDVLLKLQKDIQALK</sequence>
<dbReference type="Pfam" id="PF25589">
    <property type="entry name" value="DUF7935"/>
    <property type="match status" value="1"/>
</dbReference>
<dbReference type="Proteomes" id="UP000262142">
    <property type="component" value="Unassembled WGS sequence"/>
</dbReference>
<organism evidence="2 3">
    <name type="scientific">Candidatus Ornithobacterium hominis</name>
    <dbReference type="NCBI Taxonomy" id="2497989"/>
    <lineage>
        <taxon>Bacteria</taxon>
        <taxon>Pseudomonadati</taxon>
        <taxon>Bacteroidota</taxon>
        <taxon>Flavobacteriia</taxon>
        <taxon>Flavobacteriales</taxon>
        <taxon>Weeksellaceae</taxon>
        <taxon>Ornithobacterium</taxon>
    </lineage>
</organism>
<reference evidence="2 3" key="1">
    <citation type="submission" date="2018-09" db="EMBL/GenBank/DDBJ databases">
        <authorList>
            <consortium name="Pathogen Informatics"/>
        </authorList>
    </citation>
    <scope>NUCLEOTIDE SEQUENCE [LARGE SCALE GENOMIC DNA]</scope>
    <source>
        <strain evidence="2 3">OH-22767</strain>
    </source>
</reference>
<accession>A0A383U3S6</accession>
<proteinExistence type="predicted"/>
<dbReference type="EMBL" id="UNSC01000008">
    <property type="protein sequence ID" value="SZD74190.1"/>
    <property type="molecule type" value="Genomic_DNA"/>
</dbReference>
<evidence type="ECO:0000313" key="2">
    <source>
        <dbReference type="EMBL" id="SZD74190.1"/>
    </source>
</evidence>
<dbReference type="InterPro" id="IPR057695">
    <property type="entry name" value="DUF7935"/>
</dbReference>
<dbReference type="RefSeq" id="WP_119059799.1">
    <property type="nucleotide sequence ID" value="NZ_UNSC01000008.1"/>
</dbReference>
<evidence type="ECO:0000313" key="3">
    <source>
        <dbReference type="Proteomes" id="UP000262142"/>
    </source>
</evidence>
<feature type="transmembrane region" description="Helical" evidence="1">
    <location>
        <begin position="7"/>
        <end position="25"/>
    </location>
</feature>
<protein>
    <submittedName>
        <fullName evidence="2">Uncharacterized protein</fullName>
    </submittedName>
</protein>
<keyword evidence="3" id="KW-1185">Reference proteome</keyword>
<gene>
    <name evidence="2" type="ORF">SAMEA104719789_01648</name>
</gene>
<keyword evidence="1" id="KW-1133">Transmembrane helix</keyword>
<evidence type="ECO:0000256" key="1">
    <source>
        <dbReference type="SAM" id="Phobius"/>
    </source>
</evidence>
<dbReference type="OrthoDB" id="1493032at2"/>